<evidence type="ECO:0000313" key="2">
    <source>
        <dbReference type="Proteomes" id="UP000272942"/>
    </source>
</evidence>
<reference evidence="1 2" key="2">
    <citation type="submission" date="2018-11" db="EMBL/GenBank/DDBJ databases">
        <authorList>
            <consortium name="Pathogen Informatics"/>
        </authorList>
    </citation>
    <scope>NUCLEOTIDE SEQUENCE [LARGE SCALE GENOMIC DNA]</scope>
    <source>
        <strain evidence="1 2">Egypt</strain>
    </source>
</reference>
<protein>
    <submittedName>
        <fullName evidence="3">FLYWCH-type domain-containing protein</fullName>
    </submittedName>
</protein>
<evidence type="ECO:0000313" key="1">
    <source>
        <dbReference type="EMBL" id="VDP94828.1"/>
    </source>
</evidence>
<dbReference type="EMBL" id="UZAN01069866">
    <property type="protein sequence ID" value="VDP94828.1"/>
    <property type="molecule type" value="Genomic_DNA"/>
</dbReference>
<keyword evidence="2" id="KW-1185">Reference proteome</keyword>
<dbReference type="WBParaSite" id="ECPE_0001757501-mRNA-1">
    <property type="protein sequence ID" value="ECPE_0001757501-mRNA-1"/>
    <property type="gene ID" value="ECPE_0001757501"/>
</dbReference>
<gene>
    <name evidence="1" type="ORF">ECPE_LOCUS17530</name>
</gene>
<reference evidence="3" key="1">
    <citation type="submission" date="2016-06" db="UniProtKB">
        <authorList>
            <consortium name="WormBaseParasite"/>
        </authorList>
    </citation>
    <scope>IDENTIFICATION</scope>
</reference>
<proteinExistence type="predicted"/>
<dbReference type="AlphaFoldDB" id="A0A183BE95"/>
<dbReference type="Proteomes" id="UP000272942">
    <property type="component" value="Unassembled WGS sequence"/>
</dbReference>
<name>A0A183BE95_9TREM</name>
<accession>A0A183BE95</accession>
<evidence type="ECO:0000313" key="3">
    <source>
        <dbReference type="WBParaSite" id="ECPE_0001757501-mRNA-1"/>
    </source>
</evidence>
<organism evidence="3">
    <name type="scientific">Echinostoma caproni</name>
    <dbReference type="NCBI Taxonomy" id="27848"/>
    <lineage>
        <taxon>Eukaryota</taxon>
        <taxon>Metazoa</taxon>
        <taxon>Spiralia</taxon>
        <taxon>Lophotrochozoa</taxon>
        <taxon>Platyhelminthes</taxon>
        <taxon>Trematoda</taxon>
        <taxon>Digenea</taxon>
        <taxon>Plagiorchiida</taxon>
        <taxon>Echinostomata</taxon>
        <taxon>Echinostomatoidea</taxon>
        <taxon>Echinostomatidae</taxon>
        <taxon>Echinostoma</taxon>
    </lineage>
</organism>
<sequence>MATITLTLISTMAHVDDTVVFERMLKNCYGSLDGFLEDFREFQGDTCTSVYIYASMTAKQLIRERKFYRKLTLPEVFPYYFIKYCCVHHRRRGATATRLQNIDCPAFVGIRAVGREYRVMKRYLVHNHDFHVRQRGLYTSNRRLSGEQEEEVSTLMDDLRSTRELRDVATHMFRRS</sequence>
<dbReference type="OrthoDB" id="9628807at2759"/>